<keyword evidence="1" id="KW-0812">Transmembrane</keyword>
<keyword evidence="1" id="KW-0472">Membrane</keyword>
<feature type="transmembrane region" description="Helical" evidence="1">
    <location>
        <begin position="81"/>
        <end position="101"/>
    </location>
</feature>
<dbReference type="InterPro" id="IPR010540">
    <property type="entry name" value="CmpB_TMEM229"/>
</dbReference>
<feature type="transmembrane region" description="Helical" evidence="1">
    <location>
        <begin position="121"/>
        <end position="147"/>
    </location>
</feature>
<feature type="transmembrane region" description="Helical" evidence="1">
    <location>
        <begin position="20"/>
        <end position="44"/>
    </location>
</feature>
<organism evidence="2 3">
    <name type="scientific">Parablautia intestinalis</name>
    <dbReference type="NCBI Taxonomy" id="2320100"/>
    <lineage>
        <taxon>Bacteria</taxon>
        <taxon>Bacillati</taxon>
        <taxon>Bacillota</taxon>
        <taxon>Clostridia</taxon>
        <taxon>Lachnospirales</taxon>
        <taxon>Lachnospiraceae</taxon>
        <taxon>Parablautia</taxon>
    </lineage>
</organism>
<evidence type="ECO:0000313" key="3">
    <source>
        <dbReference type="Proteomes" id="UP000280696"/>
    </source>
</evidence>
<gene>
    <name evidence="2" type="ORF">D7V94_07130</name>
</gene>
<dbReference type="Proteomes" id="UP000280696">
    <property type="component" value="Unassembled WGS sequence"/>
</dbReference>
<proteinExistence type="predicted"/>
<name>A0A3A9AN31_9FIRM</name>
<dbReference type="EMBL" id="RAYQ01000005">
    <property type="protein sequence ID" value="RKI92434.1"/>
    <property type="molecule type" value="Genomic_DNA"/>
</dbReference>
<evidence type="ECO:0000313" key="2">
    <source>
        <dbReference type="EMBL" id="RKI92434.1"/>
    </source>
</evidence>
<comment type="caution">
    <text evidence="2">The sequence shown here is derived from an EMBL/GenBank/DDBJ whole genome shotgun (WGS) entry which is preliminary data.</text>
</comment>
<evidence type="ECO:0000256" key="1">
    <source>
        <dbReference type="SAM" id="Phobius"/>
    </source>
</evidence>
<dbReference type="AlphaFoldDB" id="A0A3A9AN31"/>
<sequence>MCSWMGHLSSMKNQKLSHEFDYYVLLFFSLAFWGWVWEVALYFFTEHAFINRGVYRGPYLPVYGAGGLLLYFLFRSRRRKPVGVFGLSALLCSALEYLTGFFLERRWGIRWWDYSNHLFNISGRICLAGAMLFGAGGVMLICVYVPFYEKIYLRIPKRWRIRLCFLLLAVFIADGCYSAMHPNVGYGISS</sequence>
<keyword evidence="3" id="KW-1185">Reference proteome</keyword>
<feature type="transmembrane region" description="Helical" evidence="1">
    <location>
        <begin position="56"/>
        <end position="74"/>
    </location>
</feature>
<evidence type="ECO:0008006" key="4">
    <source>
        <dbReference type="Google" id="ProtNLM"/>
    </source>
</evidence>
<keyword evidence="1" id="KW-1133">Transmembrane helix</keyword>
<protein>
    <recommendedName>
        <fullName evidence="4">ABC transporter permease</fullName>
    </recommendedName>
</protein>
<dbReference type="Pfam" id="PF06541">
    <property type="entry name" value="ABC_trans_CmpB"/>
    <property type="match status" value="1"/>
</dbReference>
<dbReference type="OrthoDB" id="9789229at2"/>
<reference evidence="2 3" key="1">
    <citation type="submission" date="2018-09" db="EMBL/GenBank/DDBJ databases">
        <title>Murine metabolic-syndrome-specific gut microbial biobank.</title>
        <authorList>
            <person name="Liu C."/>
        </authorList>
    </citation>
    <scope>NUCLEOTIDE SEQUENCE [LARGE SCALE GENOMIC DNA]</scope>
    <source>
        <strain evidence="2 3">0.1xD8-82</strain>
    </source>
</reference>
<feature type="transmembrane region" description="Helical" evidence="1">
    <location>
        <begin position="159"/>
        <end position="180"/>
    </location>
</feature>
<accession>A0A3A9AN31</accession>